<keyword evidence="5" id="KW-1185">Reference proteome</keyword>
<feature type="transmembrane region" description="Helical" evidence="2">
    <location>
        <begin position="314"/>
        <end position="334"/>
    </location>
</feature>
<protein>
    <submittedName>
        <fullName evidence="4">Acyltransferase</fullName>
    </submittedName>
</protein>
<proteinExistence type="predicted"/>
<feature type="transmembrane region" description="Helical" evidence="2">
    <location>
        <begin position="249"/>
        <end position="268"/>
    </location>
</feature>
<feature type="transmembrane region" description="Helical" evidence="2">
    <location>
        <begin position="340"/>
        <end position="361"/>
    </location>
</feature>
<evidence type="ECO:0000256" key="1">
    <source>
        <dbReference type="SAM" id="MobiDB-lite"/>
    </source>
</evidence>
<feature type="transmembrane region" description="Helical" evidence="2">
    <location>
        <begin position="63"/>
        <end position="82"/>
    </location>
</feature>
<sequence>MVDSPPPPTVRPHITRLDSLTGMRFLAAVCVFMFHGLCTMLFADRSWQMTPAPGPHAMVFWQGNWTSVSFFFVLSGFVLAWSRRPGDTAARFWRRRVFKIWPNHLLTLIAAAVLFGGLLGLPLDGTTGVLNAFLVQSFWPQQEVWASYNSVSWSLSCEALFYLLFPLLMRYIDRIRPERLWAAAGVVLAAVFAVPLVATLLPDGPWQPLSQSGPVAFWFTSKFPPVRLLEFVFGLLLARIVATGRRVPLGLGGATALTVFAYVVAPLFPLTYPQVAVTLLPLGLIIAAAAAGEAAGVRAWTGGRVMVWLGETSFAFYMCHLLILVFTGSVLLGGRGASTPVALGVLALVFLASLGVAALLFHLVERPIMRRFATSRRRPLPPLAPIPPGPGTTPAEPALNAPDPGR</sequence>
<dbReference type="RefSeq" id="WP_203982852.1">
    <property type="nucleotide sequence ID" value="NZ_BOOU01000014.1"/>
</dbReference>
<keyword evidence="2" id="KW-1133">Transmembrane helix</keyword>
<feature type="compositionally biased region" description="Pro residues" evidence="1">
    <location>
        <begin position="380"/>
        <end position="391"/>
    </location>
</feature>
<comment type="caution">
    <text evidence="4">The sequence shown here is derived from an EMBL/GenBank/DDBJ whole genome shotgun (WGS) entry which is preliminary data.</text>
</comment>
<feature type="transmembrane region" description="Helical" evidence="2">
    <location>
        <begin position="150"/>
        <end position="168"/>
    </location>
</feature>
<reference evidence="4" key="1">
    <citation type="submission" date="2021-01" db="EMBL/GenBank/DDBJ databases">
        <title>Whole genome shotgun sequence of Sphaerisporangium rufum NBRC 109079.</title>
        <authorList>
            <person name="Komaki H."/>
            <person name="Tamura T."/>
        </authorList>
    </citation>
    <scope>NUCLEOTIDE SEQUENCE</scope>
    <source>
        <strain evidence="4">NBRC 109079</strain>
    </source>
</reference>
<keyword evidence="2" id="KW-0812">Transmembrane</keyword>
<dbReference type="PANTHER" id="PTHR23028">
    <property type="entry name" value="ACETYLTRANSFERASE"/>
    <property type="match status" value="1"/>
</dbReference>
<feature type="transmembrane region" description="Helical" evidence="2">
    <location>
        <begin position="25"/>
        <end position="43"/>
    </location>
</feature>
<gene>
    <name evidence="4" type="ORF">Sru01_11970</name>
</gene>
<organism evidence="4 5">
    <name type="scientific">Sphaerisporangium rufum</name>
    <dbReference type="NCBI Taxonomy" id="1381558"/>
    <lineage>
        <taxon>Bacteria</taxon>
        <taxon>Bacillati</taxon>
        <taxon>Actinomycetota</taxon>
        <taxon>Actinomycetes</taxon>
        <taxon>Streptosporangiales</taxon>
        <taxon>Streptosporangiaceae</taxon>
        <taxon>Sphaerisporangium</taxon>
    </lineage>
</organism>
<evidence type="ECO:0000259" key="3">
    <source>
        <dbReference type="Pfam" id="PF01757"/>
    </source>
</evidence>
<name>A0A919V3E6_9ACTN</name>
<dbReference type="AlphaFoldDB" id="A0A919V3E6"/>
<dbReference type="PANTHER" id="PTHR23028:SF53">
    <property type="entry name" value="ACYL_TRANSF_3 DOMAIN-CONTAINING PROTEIN"/>
    <property type="match status" value="1"/>
</dbReference>
<evidence type="ECO:0000313" key="5">
    <source>
        <dbReference type="Proteomes" id="UP000655287"/>
    </source>
</evidence>
<keyword evidence="4" id="KW-0808">Transferase</keyword>
<dbReference type="InterPro" id="IPR002656">
    <property type="entry name" value="Acyl_transf_3_dom"/>
</dbReference>
<dbReference type="GO" id="GO:0000271">
    <property type="term" value="P:polysaccharide biosynthetic process"/>
    <property type="evidence" value="ECO:0007669"/>
    <property type="project" value="TreeGrafter"/>
</dbReference>
<feature type="domain" description="Acyltransferase 3" evidence="3">
    <location>
        <begin position="18"/>
        <end position="356"/>
    </location>
</feature>
<dbReference type="Pfam" id="PF01757">
    <property type="entry name" value="Acyl_transf_3"/>
    <property type="match status" value="1"/>
</dbReference>
<evidence type="ECO:0000313" key="4">
    <source>
        <dbReference type="EMBL" id="GII76215.1"/>
    </source>
</evidence>
<dbReference type="GO" id="GO:0016020">
    <property type="term" value="C:membrane"/>
    <property type="evidence" value="ECO:0007669"/>
    <property type="project" value="TreeGrafter"/>
</dbReference>
<evidence type="ECO:0000256" key="2">
    <source>
        <dbReference type="SAM" id="Phobius"/>
    </source>
</evidence>
<dbReference type="InterPro" id="IPR050879">
    <property type="entry name" value="Acyltransferase_3"/>
</dbReference>
<accession>A0A919V3E6</accession>
<feature type="transmembrane region" description="Helical" evidence="2">
    <location>
        <begin position="274"/>
        <end position="294"/>
    </location>
</feature>
<feature type="transmembrane region" description="Helical" evidence="2">
    <location>
        <begin position="103"/>
        <end position="123"/>
    </location>
</feature>
<dbReference type="Proteomes" id="UP000655287">
    <property type="component" value="Unassembled WGS sequence"/>
</dbReference>
<dbReference type="EMBL" id="BOOU01000014">
    <property type="protein sequence ID" value="GII76215.1"/>
    <property type="molecule type" value="Genomic_DNA"/>
</dbReference>
<feature type="transmembrane region" description="Helical" evidence="2">
    <location>
        <begin position="180"/>
        <end position="202"/>
    </location>
</feature>
<keyword evidence="2" id="KW-0472">Membrane</keyword>
<feature type="region of interest" description="Disordered" evidence="1">
    <location>
        <begin position="379"/>
        <end position="406"/>
    </location>
</feature>
<keyword evidence="4" id="KW-0012">Acyltransferase</keyword>
<feature type="transmembrane region" description="Helical" evidence="2">
    <location>
        <begin position="222"/>
        <end position="242"/>
    </location>
</feature>
<dbReference type="GO" id="GO:0016747">
    <property type="term" value="F:acyltransferase activity, transferring groups other than amino-acyl groups"/>
    <property type="evidence" value="ECO:0007669"/>
    <property type="project" value="InterPro"/>
</dbReference>